<dbReference type="Gene3D" id="1.25.40.20">
    <property type="entry name" value="Ankyrin repeat-containing domain"/>
    <property type="match status" value="1"/>
</dbReference>
<dbReference type="Proteomes" id="UP001470230">
    <property type="component" value="Unassembled WGS sequence"/>
</dbReference>
<keyword evidence="5" id="KW-0812">Transmembrane</keyword>
<evidence type="ECO:0000256" key="4">
    <source>
        <dbReference type="SAM" id="MobiDB-lite"/>
    </source>
</evidence>
<keyword evidence="1" id="KW-0677">Repeat</keyword>
<dbReference type="EMBL" id="JAPFFF010000005">
    <property type="protein sequence ID" value="KAK8889338.1"/>
    <property type="molecule type" value="Genomic_DNA"/>
</dbReference>
<feature type="transmembrane region" description="Helical" evidence="5">
    <location>
        <begin position="80"/>
        <end position="99"/>
    </location>
</feature>
<feature type="compositionally biased region" description="Low complexity" evidence="4">
    <location>
        <begin position="209"/>
        <end position="245"/>
    </location>
</feature>
<dbReference type="PANTHER" id="PTHR24126">
    <property type="entry name" value="ANKYRIN REPEAT, PH AND SEC7 DOMAIN CONTAINING PROTEIN SECG-RELATED"/>
    <property type="match status" value="1"/>
</dbReference>
<dbReference type="PROSITE" id="PS50088">
    <property type="entry name" value="ANK_REPEAT"/>
    <property type="match status" value="1"/>
</dbReference>
<dbReference type="PANTHER" id="PTHR24126:SF14">
    <property type="entry name" value="ANK_REP_REGION DOMAIN-CONTAINING PROTEIN"/>
    <property type="match status" value="1"/>
</dbReference>
<keyword evidence="7" id="KW-1185">Reference proteome</keyword>
<protein>
    <recommendedName>
        <fullName evidence="8">Ankyrin repeat protein</fullName>
    </recommendedName>
</protein>
<evidence type="ECO:0000256" key="1">
    <source>
        <dbReference type="ARBA" id="ARBA00022737"/>
    </source>
</evidence>
<dbReference type="InterPro" id="IPR002110">
    <property type="entry name" value="Ankyrin_rpt"/>
</dbReference>
<evidence type="ECO:0000256" key="5">
    <source>
        <dbReference type="SAM" id="Phobius"/>
    </source>
</evidence>
<dbReference type="SUPFAM" id="SSF48403">
    <property type="entry name" value="Ankyrin repeat"/>
    <property type="match status" value="1"/>
</dbReference>
<sequence length="422" mass="48670">MASIAKLIRDGNVEKIDRLPNLQKLLKGTLTGEFKTNAFTFSNPSMIQLAAAYRKYEVVEYLLKWECDPNKFYFIMKINILFIWNFILLIYLPPVFIAIKYSNVDILKEILNHNPDKSLLYNGDTALHFAVRENKLKAALYLVGYDYSVNALNKNNETPIQLAQHLKYQQMLEQLESPVSRQKAADLKHVNTRESRRVTLFRNLPPDQQPQSMKKMQQQQQQQSQQQQQQQQSQQQQQPPQQQQQIPETINQNNINNMQQGQFFQNQNINSISNLPQAQSNQPLNMNVNQFPIPNNQSLNLNQGIGQSPNPQFPNGSFPSTLNPPNMLNQPYYYPGIVPQPQTMTTNENLVQRDDFSQLQKRVVMLEQVLSRILPKYQNQSLFQPKICSACNSKPGLNICPVCGNSFCQEDFYAHVAKGCKY</sequence>
<name>A0ABR2KES1_9EUKA</name>
<dbReference type="SMART" id="SM00248">
    <property type="entry name" value="ANK"/>
    <property type="match status" value="3"/>
</dbReference>
<comment type="caution">
    <text evidence="6">The sequence shown here is derived from an EMBL/GenBank/DDBJ whole genome shotgun (WGS) entry which is preliminary data.</text>
</comment>
<evidence type="ECO:0008006" key="8">
    <source>
        <dbReference type="Google" id="ProtNLM"/>
    </source>
</evidence>
<organism evidence="6 7">
    <name type="scientific">Tritrichomonas musculus</name>
    <dbReference type="NCBI Taxonomy" id="1915356"/>
    <lineage>
        <taxon>Eukaryota</taxon>
        <taxon>Metamonada</taxon>
        <taxon>Parabasalia</taxon>
        <taxon>Tritrichomonadida</taxon>
        <taxon>Tritrichomonadidae</taxon>
        <taxon>Tritrichomonas</taxon>
    </lineage>
</organism>
<keyword evidence="5" id="KW-0472">Membrane</keyword>
<dbReference type="InterPro" id="IPR036770">
    <property type="entry name" value="Ankyrin_rpt-contain_sf"/>
</dbReference>
<evidence type="ECO:0000313" key="6">
    <source>
        <dbReference type="EMBL" id="KAK8889338.1"/>
    </source>
</evidence>
<reference evidence="6 7" key="1">
    <citation type="submission" date="2024-04" db="EMBL/GenBank/DDBJ databases">
        <title>Tritrichomonas musculus Genome.</title>
        <authorList>
            <person name="Alves-Ferreira E."/>
            <person name="Grigg M."/>
            <person name="Lorenzi H."/>
            <person name="Galac M."/>
        </authorList>
    </citation>
    <scope>NUCLEOTIDE SEQUENCE [LARGE SCALE GENOMIC DNA]</scope>
    <source>
        <strain evidence="6 7">EAF2021</strain>
    </source>
</reference>
<proteinExistence type="predicted"/>
<feature type="repeat" description="ANK" evidence="3">
    <location>
        <begin position="122"/>
        <end position="154"/>
    </location>
</feature>
<keyword evidence="2 3" id="KW-0040">ANK repeat</keyword>
<dbReference type="Pfam" id="PF12796">
    <property type="entry name" value="Ank_2"/>
    <property type="match status" value="1"/>
</dbReference>
<keyword evidence="5" id="KW-1133">Transmembrane helix</keyword>
<accession>A0ABR2KES1</accession>
<evidence type="ECO:0000313" key="7">
    <source>
        <dbReference type="Proteomes" id="UP001470230"/>
    </source>
</evidence>
<evidence type="ECO:0000256" key="3">
    <source>
        <dbReference type="PROSITE-ProRule" id="PRU00023"/>
    </source>
</evidence>
<feature type="compositionally biased region" description="Basic and acidic residues" evidence="4">
    <location>
        <begin position="183"/>
        <end position="197"/>
    </location>
</feature>
<gene>
    <name evidence="6" type="ORF">M9Y10_034084</name>
</gene>
<feature type="region of interest" description="Disordered" evidence="4">
    <location>
        <begin position="183"/>
        <end position="245"/>
    </location>
</feature>
<evidence type="ECO:0000256" key="2">
    <source>
        <dbReference type="ARBA" id="ARBA00023043"/>
    </source>
</evidence>